<gene>
    <name evidence="2" type="ORF">NCTC9617_00436</name>
</gene>
<dbReference type="Proteomes" id="UP000255167">
    <property type="component" value="Unassembled WGS sequence"/>
</dbReference>
<organism evidence="2 3">
    <name type="scientific">Klebsiella pneumoniae</name>
    <dbReference type="NCBI Taxonomy" id="573"/>
    <lineage>
        <taxon>Bacteria</taxon>
        <taxon>Pseudomonadati</taxon>
        <taxon>Pseudomonadota</taxon>
        <taxon>Gammaproteobacteria</taxon>
        <taxon>Enterobacterales</taxon>
        <taxon>Enterobacteriaceae</taxon>
        <taxon>Klebsiella/Raoultella group</taxon>
        <taxon>Klebsiella</taxon>
        <taxon>Klebsiella pneumoniae complex</taxon>
    </lineage>
</organism>
<name>A0A378F3F8_KLEPN</name>
<evidence type="ECO:0000313" key="2">
    <source>
        <dbReference type="EMBL" id="STW38917.1"/>
    </source>
</evidence>
<proteinExistence type="predicted"/>
<dbReference type="EMBL" id="UGNC01000004">
    <property type="protein sequence ID" value="STW38917.1"/>
    <property type="molecule type" value="Genomic_DNA"/>
</dbReference>
<accession>A0A378F3F8</accession>
<sequence>MDASSQLLVALTTDNPAEAQGWKPDGPLFRDFLILLRVYLGWRFRANITLTAPTRLLAVPPLGDEPFWLGMNGVLGVGEGESEDDIPQTFTPSWVPIRACSLPPFYKETDVLRISLTKTACLLPLLALCLSGCGLTQRVSEGTKSAFNAVFYKKINTLHLDFTAREALNTDAERITRSLNRWWCASISLKIARPLTAGLPAAAGGGGYSARRRSPRQSRCGDRSRRGRQSEYAAGSGGDVRGGCRPVPPSGHTKKYLEAGAGA</sequence>
<feature type="region of interest" description="Disordered" evidence="1">
    <location>
        <begin position="202"/>
        <end position="263"/>
    </location>
</feature>
<reference evidence="2 3" key="1">
    <citation type="submission" date="2018-06" db="EMBL/GenBank/DDBJ databases">
        <authorList>
            <consortium name="Pathogen Informatics"/>
            <person name="Doyle S."/>
        </authorList>
    </citation>
    <scope>NUCLEOTIDE SEQUENCE [LARGE SCALE GENOMIC DNA]</scope>
    <source>
        <strain evidence="2 3">NCTC9617</strain>
    </source>
</reference>
<dbReference type="AlphaFoldDB" id="A0A378F3F8"/>
<evidence type="ECO:0000313" key="3">
    <source>
        <dbReference type="Proteomes" id="UP000255167"/>
    </source>
</evidence>
<evidence type="ECO:0000256" key="1">
    <source>
        <dbReference type="SAM" id="MobiDB-lite"/>
    </source>
</evidence>
<protein>
    <submittedName>
        <fullName evidence="2">Type VI secretion protein</fullName>
    </submittedName>
</protein>